<dbReference type="GO" id="GO:0019867">
    <property type="term" value="C:outer membrane"/>
    <property type="evidence" value="ECO:0007669"/>
    <property type="project" value="InterPro"/>
</dbReference>
<dbReference type="Gene3D" id="2.40.128.130">
    <property type="entry name" value="Autotransporter beta-domain"/>
    <property type="match status" value="1"/>
</dbReference>
<keyword evidence="1" id="KW-0732">Signal</keyword>
<dbReference type="SMART" id="SM00869">
    <property type="entry name" value="Autotransporter"/>
    <property type="match status" value="1"/>
</dbReference>
<dbReference type="NCBIfam" id="TIGR01414">
    <property type="entry name" value="autotrans_barl"/>
    <property type="match status" value="1"/>
</dbReference>
<name>A0A5B9DKI9_9HYPH</name>
<proteinExistence type="predicted"/>
<dbReference type="RefSeq" id="WP_147655377.1">
    <property type="nucleotide sequence ID" value="NZ_BMFM01000001.1"/>
</dbReference>
<dbReference type="InterPro" id="IPR005546">
    <property type="entry name" value="Autotransporte_beta"/>
</dbReference>
<dbReference type="SUPFAM" id="SSF51126">
    <property type="entry name" value="Pectin lyase-like"/>
    <property type="match status" value="3"/>
</dbReference>
<dbReference type="AlphaFoldDB" id="A0A5B9DKI9"/>
<protein>
    <submittedName>
        <fullName evidence="2">Autotransporter domain-containing protein</fullName>
    </submittedName>
</protein>
<dbReference type="SUPFAM" id="SSF103515">
    <property type="entry name" value="Autotransporter"/>
    <property type="match status" value="1"/>
</dbReference>
<gene>
    <name evidence="2" type="ORF">FNA67_05845</name>
</gene>
<dbReference type="InterPro" id="IPR011050">
    <property type="entry name" value="Pectin_lyase_fold/virulence"/>
</dbReference>
<dbReference type="EMBL" id="CP041690">
    <property type="protein sequence ID" value="QEE19724.1"/>
    <property type="molecule type" value="Genomic_DNA"/>
</dbReference>
<dbReference type="InterPro" id="IPR036709">
    <property type="entry name" value="Autotransporte_beta_dom_sf"/>
</dbReference>
<dbReference type="InterPro" id="IPR006315">
    <property type="entry name" value="OM_autotransptr_brl_dom"/>
</dbReference>
<evidence type="ECO:0000313" key="2">
    <source>
        <dbReference type="EMBL" id="QEE19724.1"/>
    </source>
</evidence>
<accession>A0A5B9DKI9</accession>
<dbReference type="KEGG" id="yti:FNA67_05845"/>
<dbReference type="OrthoDB" id="7872833at2"/>
<dbReference type="InterPro" id="IPR013425">
    <property type="entry name" value="Autotrns_rpt"/>
</dbReference>
<sequence length="1181" mass="119661">MSQQSFGCLSPYIVARRRRRHVLLLGGVSLAAVMLAVPSRAASYTYNDGDEETNPIALSAGGDSFTTGVDVSATISGVVSGVGAFSKLGDGVLTLSGDNTYSGGTNLNAGVLDLKHDNALGTGIVVFNGGALRFSAAAPMTLANDMFFSASGTAMDTTQNTTLTGVMAGTATLYKRGSGTLALSGANTFTGGVIVQGGQLHLLNDNALGTGTLYNSNVASTIGFADGVNIANNIVANAGTYLWVGPGVATYSGIVSSTAGAFYLSKSGAGELVLTGKVGSNITVNVNQGTLTAGAENVLNEGGLYTPSAGATLRLYANQRVAAITGEGTIDLGSSKLEISSGPLGMDFKGALVGDVDAELVKSGMSSLTLSGNGSGYGGRISLQGGYLHVEGDFAGTPVFVTGGRFQGSGTVGDVFIDAGTLYGVDGSTLSMRDLSMTGNTIVDARLGAENATALFDVAGDLTLDGTINVTNVGGFGQGIYRIFTYGGALDDRGLELGTIPEGYDADNLAVQTSVAGQVNLVADSPDYGPVVFWDGDDVANHNNRRVDGGDGVWRRGGNAFTDANGIANGSMNPHPGFVVFTGQAGNVSVVTGFGEIHPDGMQFAVDGYRISGELISWDAGDRIVRVGDGTTAGAGYTAEIANHIGGPGRLVKTDLGTLILSGESDYGGGTLVQDGTLLVNGSILDVEVGVDGRLGGTGTIENDANVLGTLAAGNSIGTLTIEGDLTMAAGSRLEVEVDALGNADRIDVTGVAHLEGGEVVTLASGGDYADATTYTILTAEGGVEGEFEGVSSNLAFLDAALAYGDKDVQLTLTRNGVTYGNVGETRNQVATGEAVEALAAGNGIYDRVLTLSAADARMAFDRLSGEVHASAKGVLAVQSRDLRDAMSDRVGAAFEALGLPEQSQAFGPAFWTAGSASAGSLKSDGNAAGLTYNAGNLFMGADAMFNQDWLLGFAVGYGQTSLGIGDRSSTASSGNYHVGVYGGGEVGDFTFKFGAGYTHHDIKTSRDVEFAGFDETLTAKYNGGTGQVFGEVGHKFRFDSGLIVEPYANLALANVYTGSYAEEGGSAALASSGGSFTAATVTLGVRGSQQFVIGDGTKANVTGAIGWTHTAATTPQTEHAFAGGNTFTVAGAPIQGDSLFLKAGVGIELSENADLNIGYAGQFGSQGQSHGIKGGISVKF</sequence>
<organism evidence="2 3">
    <name type="scientific">Paradevosia tibetensis</name>
    <dbReference type="NCBI Taxonomy" id="1447062"/>
    <lineage>
        <taxon>Bacteria</taxon>
        <taxon>Pseudomonadati</taxon>
        <taxon>Pseudomonadota</taxon>
        <taxon>Alphaproteobacteria</taxon>
        <taxon>Hyphomicrobiales</taxon>
        <taxon>Devosiaceae</taxon>
        <taxon>Paradevosia</taxon>
    </lineage>
</organism>
<evidence type="ECO:0000313" key="3">
    <source>
        <dbReference type="Proteomes" id="UP000321062"/>
    </source>
</evidence>
<dbReference type="NCBIfam" id="TIGR02601">
    <property type="entry name" value="autotrns_rpt"/>
    <property type="match status" value="3"/>
</dbReference>
<dbReference type="Pfam" id="PF12951">
    <property type="entry name" value="PATR"/>
    <property type="match status" value="4"/>
</dbReference>
<evidence type="ECO:0000256" key="1">
    <source>
        <dbReference type="ARBA" id="ARBA00022729"/>
    </source>
</evidence>
<keyword evidence="3" id="KW-1185">Reference proteome</keyword>
<dbReference type="PANTHER" id="PTHR35037">
    <property type="entry name" value="C-TERMINAL REGION OF AIDA-LIKE PROTEIN"/>
    <property type="match status" value="1"/>
</dbReference>
<dbReference type="Pfam" id="PF03797">
    <property type="entry name" value="Autotransporter"/>
    <property type="match status" value="1"/>
</dbReference>
<dbReference type="PROSITE" id="PS51208">
    <property type="entry name" value="AUTOTRANSPORTER"/>
    <property type="match status" value="1"/>
</dbReference>
<dbReference type="PANTHER" id="PTHR35037:SF3">
    <property type="entry name" value="C-TERMINAL REGION OF AIDA-LIKE PROTEIN"/>
    <property type="match status" value="1"/>
</dbReference>
<reference evidence="2 3" key="1">
    <citation type="journal article" date="2015" name="Int. J. Syst. Evol. Microbiol.">
        <title>Youhaiella tibetensis gen. nov., sp. nov., isolated from subsurface sediment.</title>
        <authorList>
            <person name="Wang Y.X."/>
            <person name="Huang F.Q."/>
            <person name="Nogi Y."/>
            <person name="Pang S.J."/>
            <person name="Wang P.K."/>
            <person name="Lv J."/>
        </authorList>
    </citation>
    <scope>NUCLEOTIDE SEQUENCE [LARGE SCALE GENOMIC DNA]</scope>
    <source>
        <strain evidence="3">fig4</strain>
    </source>
</reference>
<dbReference type="InterPro" id="IPR051551">
    <property type="entry name" value="Autotransporter_adhesion"/>
</dbReference>
<dbReference type="Proteomes" id="UP000321062">
    <property type="component" value="Chromosome"/>
</dbReference>